<accession>A0ABV0NZS1</accession>
<protein>
    <submittedName>
        <fullName evidence="1">Uncharacterized protein</fullName>
    </submittedName>
</protein>
<dbReference type="EMBL" id="JAHRIO010056438">
    <property type="protein sequence ID" value="MEQ2176902.1"/>
    <property type="molecule type" value="Genomic_DNA"/>
</dbReference>
<feature type="non-terminal residue" evidence="1">
    <location>
        <position position="1"/>
    </location>
</feature>
<keyword evidence="2" id="KW-1185">Reference proteome</keyword>
<sequence>PTTSSSLLRTGAGMLSTMVFRNMVVSRGLLSVSCSASCFHLSNCLEMYVGWNHWVLVVTQWFPFQCSGVYPCWVFCSQLE</sequence>
<comment type="caution">
    <text evidence="1">The sequence shown here is derived from an EMBL/GenBank/DDBJ whole genome shotgun (WGS) entry which is preliminary data.</text>
</comment>
<evidence type="ECO:0000313" key="2">
    <source>
        <dbReference type="Proteomes" id="UP001476798"/>
    </source>
</evidence>
<dbReference type="Proteomes" id="UP001476798">
    <property type="component" value="Unassembled WGS sequence"/>
</dbReference>
<reference evidence="1 2" key="1">
    <citation type="submission" date="2021-06" db="EMBL/GenBank/DDBJ databases">
        <authorList>
            <person name="Palmer J.M."/>
        </authorList>
    </citation>
    <scope>NUCLEOTIDE SEQUENCE [LARGE SCALE GENOMIC DNA]</scope>
    <source>
        <strain evidence="1 2">GA_2019</strain>
        <tissue evidence="1">Muscle</tissue>
    </source>
</reference>
<proteinExistence type="predicted"/>
<evidence type="ECO:0000313" key="1">
    <source>
        <dbReference type="EMBL" id="MEQ2176902.1"/>
    </source>
</evidence>
<name>A0ABV0NZS1_9TELE</name>
<gene>
    <name evidence="1" type="ORF">GOODEAATRI_032921</name>
</gene>
<organism evidence="1 2">
    <name type="scientific">Goodea atripinnis</name>
    <dbReference type="NCBI Taxonomy" id="208336"/>
    <lineage>
        <taxon>Eukaryota</taxon>
        <taxon>Metazoa</taxon>
        <taxon>Chordata</taxon>
        <taxon>Craniata</taxon>
        <taxon>Vertebrata</taxon>
        <taxon>Euteleostomi</taxon>
        <taxon>Actinopterygii</taxon>
        <taxon>Neopterygii</taxon>
        <taxon>Teleostei</taxon>
        <taxon>Neoteleostei</taxon>
        <taxon>Acanthomorphata</taxon>
        <taxon>Ovalentaria</taxon>
        <taxon>Atherinomorphae</taxon>
        <taxon>Cyprinodontiformes</taxon>
        <taxon>Goodeidae</taxon>
        <taxon>Goodea</taxon>
    </lineage>
</organism>